<keyword evidence="4 5" id="KW-0472">Membrane</keyword>
<feature type="domain" description="DUF1232" evidence="6">
    <location>
        <begin position="332"/>
        <end position="367"/>
    </location>
</feature>
<gene>
    <name evidence="7" type="ORF">J3R75_001334</name>
</gene>
<keyword evidence="3 5" id="KW-1133">Transmembrane helix</keyword>
<feature type="transmembrane region" description="Helical" evidence="5">
    <location>
        <begin position="352"/>
        <end position="373"/>
    </location>
</feature>
<feature type="transmembrane region" description="Helical" evidence="5">
    <location>
        <begin position="327"/>
        <end position="346"/>
    </location>
</feature>
<dbReference type="InterPro" id="IPR010652">
    <property type="entry name" value="DUF1232"/>
</dbReference>
<comment type="subcellular location">
    <subcellularLocation>
        <location evidence="1">Endomembrane system</location>
        <topology evidence="1">Multi-pass membrane protein</topology>
    </subcellularLocation>
</comment>
<dbReference type="Pfam" id="PF06803">
    <property type="entry name" value="DUF1232"/>
    <property type="match status" value="1"/>
</dbReference>
<evidence type="ECO:0000256" key="3">
    <source>
        <dbReference type="ARBA" id="ARBA00022989"/>
    </source>
</evidence>
<evidence type="ECO:0000256" key="1">
    <source>
        <dbReference type="ARBA" id="ARBA00004127"/>
    </source>
</evidence>
<evidence type="ECO:0000256" key="2">
    <source>
        <dbReference type="ARBA" id="ARBA00022692"/>
    </source>
</evidence>
<accession>A0AAE4APD1</accession>
<evidence type="ECO:0000259" key="6">
    <source>
        <dbReference type="Pfam" id="PF06803"/>
    </source>
</evidence>
<feature type="transmembrane region" description="Helical" evidence="5">
    <location>
        <begin position="197"/>
        <end position="223"/>
    </location>
</feature>
<feature type="transmembrane region" description="Helical" evidence="5">
    <location>
        <begin position="175"/>
        <end position="191"/>
    </location>
</feature>
<proteinExistence type="predicted"/>
<protein>
    <recommendedName>
        <fullName evidence="6">DUF1232 domain-containing protein</fullName>
    </recommendedName>
</protein>
<dbReference type="Proteomes" id="UP001238163">
    <property type="component" value="Unassembled WGS sequence"/>
</dbReference>
<feature type="transmembrane region" description="Helical" evidence="5">
    <location>
        <begin position="31"/>
        <end position="50"/>
    </location>
</feature>
<dbReference type="EMBL" id="JAUSVL010000001">
    <property type="protein sequence ID" value="MDQ0289227.1"/>
    <property type="molecule type" value="Genomic_DNA"/>
</dbReference>
<name>A0AAE4APD1_9BACT</name>
<evidence type="ECO:0000313" key="7">
    <source>
        <dbReference type="EMBL" id="MDQ0289227.1"/>
    </source>
</evidence>
<feature type="transmembrane region" description="Helical" evidence="5">
    <location>
        <begin position="89"/>
        <end position="108"/>
    </location>
</feature>
<evidence type="ECO:0000313" key="8">
    <source>
        <dbReference type="Proteomes" id="UP001238163"/>
    </source>
</evidence>
<feature type="transmembrane region" description="Helical" evidence="5">
    <location>
        <begin position="148"/>
        <end position="168"/>
    </location>
</feature>
<reference evidence="7" key="1">
    <citation type="submission" date="2023-07" db="EMBL/GenBank/DDBJ databases">
        <title>Genomic Encyclopedia of Type Strains, Phase IV (KMG-IV): sequencing the most valuable type-strain genomes for metagenomic binning, comparative biology and taxonomic classification.</title>
        <authorList>
            <person name="Goeker M."/>
        </authorList>
    </citation>
    <scope>NUCLEOTIDE SEQUENCE</scope>
    <source>
        <strain evidence="7">DSM 24202</strain>
    </source>
</reference>
<dbReference type="GO" id="GO:0012505">
    <property type="term" value="C:endomembrane system"/>
    <property type="evidence" value="ECO:0007669"/>
    <property type="project" value="UniProtKB-SubCell"/>
</dbReference>
<evidence type="ECO:0000256" key="5">
    <source>
        <dbReference type="SAM" id="Phobius"/>
    </source>
</evidence>
<feature type="transmembrane region" description="Helical" evidence="5">
    <location>
        <begin position="56"/>
        <end position="77"/>
    </location>
</feature>
<sequence>MKSIFAHIDRYCRERRLYWAPGVDSIWSPKWLLVALAYIFAIGFMARDPWFGQRFFVWNHGLLAILISFIIVATVSFEWHLLGRPEGINVFLQALLIFPFSLFLGRIIGKPWNYNNQTGLIGDAMSMIKDLLRLSGVNSVIPKAFQEIFASPGLAFLLIVVCVALSFGQRKSTRIGLLLTALLVPFIQSILNTPRPSLSFVIGAMLMLLGVIGQYMDVASYVCDRNILRRLRQVRDDAERTSSIRIVKRALQDGQIAEQSVLEIIRRNYTDGYGVPAEDIPVIARSLSHRLVYEHGLLTVHLSSDGLFLAPARSLSTYDSLLSEVSLWPRSILLGALAVFWWLMPLDIIPDAMPVVGTIDDILLLVLGGLPLFHQLAGSHRRQFEQGRIRQPQ</sequence>
<dbReference type="RefSeq" id="WP_307260597.1">
    <property type="nucleotide sequence ID" value="NZ_JAUSVL010000001.1"/>
</dbReference>
<keyword evidence="8" id="KW-1185">Reference proteome</keyword>
<organism evidence="7 8">
    <name type="scientific">Oligosphaera ethanolica</name>
    <dbReference type="NCBI Taxonomy" id="760260"/>
    <lineage>
        <taxon>Bacteria</taxon>
        <taxon>Pseudomonadati</taxon>
        <taxon>Lentisphaerota</taxon>
        <taxon>Oligosphaeria</taxon>
        <taxon>Oligosphaerales</taxon>
        <taxon>Oligosphaeraceae</taxon>
        <taxon>Oligosphaera</taxon>
    </lineage>
</organism>
<dbReference type="AlphaFoldDB" id="A0AAE4APD1"/>
<keyword evidence="2 5" id="KW-0812">Transmembrane</keyword>
<evidence type="ECO:0000256" key="4">
    <source>
        <dbReference type="ARBA" id="ARBA00023136"/>
    </source>
</evidence>
<comment type="caution">
    <text evidence="7">The sequence shown here is derived from an EMBL/GenBank/DDBJ whole genome shotgun (WGS) entry which is preliminary data.</text>
</comment>